<sequence>MYMRAQLIINSFHVLYIYVRIRETHEEVDREEQDTGRGGQRLVLPEDGYEWKKYGQKFIKNIGKIRSYFRCQKKNCVAKKRVEWASPNNLRIVYKGSHSHVSSTQGTHQYNLYTQVFGDDDQPA</sequence>
<dbReference type="InterPro" id="IPR044810">
    <property type="entry name" value="WRKY_plant"/>
</dbReference>
<dbReference type="GO" id="GO:0005634">
    <property type="term" value="C:nucleus"/>
    <property type="evidence" value="ECO:0007669"/>
    <property type="project" value="UniProtKB-SubCell"/>
</dbReference>
<evidence type="ECO:0000256" key="4">
    <source>
        <dbReference type="ARBA" id="ARBA00023163"/>
    </source>
</evidence>
<dbReference type="Gene3D" id="2.20.25.80">
    <property type="entry name" value="WRKY domain"/>
    <property type="match status" value="1"/>
</dbReference>
<dbReference type="GO" id="GO:0043565">
    <property type="term" value="F:sequence-specific DNA binding"/>
    <property type="evidence" value="ECO:0007669"/>
    <property type="project" value="InterPro"/>
</dbReference>
<keyword evidence="4" id="KW-0804">Transcription</keyword>
<gene>
    <name evidence="7" type="ORF">SVIM_LOCUS39981</name>
</gene>
<name>A0A6N2KCY7_SALVM</name>
<dbReference type="InterPro" id="IPR003657">
    <property type="entry name" value="WRKY_dom"/>
</dbReference>
<keyword evidence="3" id="KW-0238">DNA-binding</keyword>
<comment type="subcellular location">
    <subcellularLocation>
        <location evidence="1">Nucleus</location>
    </subcellularLocation>
</comment>
<organism evidence="7">
    <name type="scientific">Salix viminalis</name>
    <name type="common">Common osier</name>
    <name type="synonym">Basket willow</name>
    <dbReference type="NCBI Taxonomy" id="40686"/>
    <lineage>
        <taxon>Eukaryota</taxon>
        <taxon>Viridiplantae</taxon>
        <taxon>Streptophyta</taxon>
        <taxon>Embryophyta</taxon>
        <taxon>Tracheophyta</taxon>
        <taxon>Spermatophyta</taxon>
        <taxon>Magnoliopsida</taxon>
        <taxon>eudicotyledons</taxon>
        <taxon>Gunneridae</taxon>
        <taxon>Pentapetalae</taxon>
        <taxon>rosids</taxon>
        <taxon>fabids</taxon>
        <taxon>Malpighiales</taxon>
        <taxon>Salicaceae</taxon>
        <taxon>Saliceae</taxon>
        <taxon>Salix</taxon>
    </lineage>
</organism>
<dbReference type="PANTHER" id="PTHR31221:SF261">
    <property type="entry name" value="OS03G0657400 PROTEIN"/>
    <property type="match status" value="1"/>
</dbReference>
<reference evidence="7" key="1">
    <citation type="submission" date="2019-03" db="EMBL/GenBank/DDBJ databases">
        <authorList>
            <person name="Mank J."/>
            <person name="Almeida P."/>
        </authorList>
    </citation>
    <scope>NUCLEOTIDE SEQUENCE</scope>
    <source>
        <strain evidence="7">78183</strain>
    </source>
</reference>
<proteinExistence type="predicted"/>
<dbReference type="SUPFAM" id="SSF118290">
    <property type="entry name" value="WRKY DNA-binding domain"/>
    <property type="match status" value="1"/>
</dbReference>
<dbReference type="Pfam" id="PF03106">
    <property type="entry name" value="WRKY"/>
    <property type="match status" value="1"/>
</dbReference>
<dbReference type="AlphaFoldDB" id="A0A6N2KCY7"/>
<evidence type="ECO:0000256" key="1">
    <source>
        <dbReference type="ARBA" id="ARBA00004123"/>
    </source>
</evidence>
<evidence type="ECO:0000259" key="6">
    <source>
        <dbReference type="PROSITE" id="PS50811"/>
    </source>
</evidence>
<dbReference type="PANTHER" id="PTHR31221">
    <property type="entry name" value="WRKY TRANSCRIPTION FACTOR PROTEIN 1-RELATED"/>
    <property type="match status" value="1"/>
</dbReference>
<dbReference type="GO" id="GO:0003700">
    <property type="term" value="F:DNA-binding transcription factor activity"/>
    <property type="evidence" value="ECO:0007669"/>
    <property type="project" value="InterPro"/>
</dbReference>
<keyword evidence="2" id="KW-0805">Transcription regulation</keyword>
<dbReference type="PROSITE" id="PS50811">
    <property type="entry name" value="WRKY"/>
    <property type="match status" value="1"/>
</dbReference>
<evidence type="ECO:0000313" key="7">
    <source>
        <dbReference type="EMBL" id="VFU23875.1"/>
    </source>
</evidence>
<keyword evidence="5" id="KW-0539">Nucleus</keyword>
<dbReference type="SMART" id="SM00774">
    <property type="entry name" value="WRKY"/>
    <property type="match status" value="1"/>
</dbReference>
<feature type="domain" description="WRKY" evidence="6">
    <location>
        <begin position="40"/>
        <end position="103"/>
    </location>
</feature>
<evidence type="ECO:0000256" key="5">
    <source>
        <dbReference type="ARBA" id="ARBA00023242"/>
    </source>
</evidence>
<dbReference type="EMBL" id="CAADRP010000136">
    <property type="protein sequence ID" value="VFU23875.1"/>
    <property type="molecule type" value="Genomic_DNA"/>
</dbReference>
<dbReference type="InterPro" id="IPR036576">
    <property type="entry name" value="WRKY_dom_sf"/>
</dbReference>
<evidence type="ECO:0000256" key="3">
    <source>
        <dbReference type="ARBA" id="ARBA00023125"/>
    </source>
</evidence>
<protein>
    <recommendedName>
        <fullName evidence="6">WRKY domain-containing protein</fullName>
    </recommendedName>
</protein>
<accession>A0A6N2KCY7</accession>
<evidence type="ECO:0000256" key="2">
    <source>
        <dbReference type="ARBA" id="ARBA00023015"/>
    </source>
</evidence>